<sequence length="158" mass="17318">MSKPSSATTFDNIWGQPRRTMTADTDLELVLVNNARIPLAFWRKNFFFKGGRNQTLHSLTQGIFPAKADPMGTHPVFALKPIAGGIGFRACPCSSSGGSNRWVNKNTKLRHTGFSMEKTSYIIDRIPFTIPASQAKTLAFKGEVSASDIQTRQQAGAL</sequence>
<organism evidence="1 2">
    <name type="scientific">Desulfobacter latus</name>
    <dbReference type="NCBI Taxonomy" id="2292"/>
    <lineage>
        <taxon>Bacteria</taxon>
        <taxon>Pseudomonadati</taxon>
        <taxon>Thermodesulfobacteriota</taxon>
        <taxon>Desulfobacteria</taxon>
        <taxon>Desulfobacterales</taxon>
        <taxon>Desulfobacteraceae</taxon>
        <taxon>Desulfobacter</taxon>
    </lineage>
</organism>
<dbReference type="AlphaFoldDB" id="A0A850SWS6"/>
<name>A0A850SWS6_9BACT</name>
<protein>
    <submittedName>
        <fullName evidence="1">Uncharacterized protein</fullName>
    </submittedName>
</protein>
<gene>
    <name evidence="1" type="ORF">HXW94_12395</name>
</gene>
<reference evidence="1 2" key="1">
    <citation type="submission" date="2020-06" db="EMBL/GenBank/DDBJ databases">
        <title>High-quality draft genome of sulfate reducer Desulfobacter latus type strain AcrS2 isolated from marine sediment.</title>
        <authorList>
            <person name="Hoppe M."/>
            <person name="Larsen C.K."/>
            <person name="Marshall I.P.G."/>
            <person name="Schramm A."/>
            <person name="Marietou A.G."/>
        </authorList>
    </citation>
    <scope>NUCLEOTIDE SEQUENCE [LARGE SCALE GENOMIC DNA]</scope>
    <source>
        <strain evidence="1 2">AcRS2</strain>
    </source>
</reference>
<comment type="caution">
    <text evidence="1">The sequence shown here is derived from an EMBL/GenBank/DDBJ whole genome shotgun (WGS) entry which is preliminary data.</text>
</comment>
<evidence type="ECO:0000313" key="1">
    <source>
        <dbReference type="EMBL" id="NWH05774.1"/>
    </source>
</evidence>
<accession>A0A850SWS6</accession>
<dbReference type="Proteomes" id="UP000553343">
    <property type="component" value="Unassembled WGS sequence"/>
</dbReference>
<proteinExistence type="predicted"/>
<dbReference type="EMBL" id="JACADJ010000045">
    <property type="protein sequence ID" value="NWH05774.1"/>
    <property type="molecule type" value="Genomic_DNA"/>
</dbReference>
<evidence type="ECO:0000313" key="2">
    <source>
        <dbReference type="Proteomes" id="UP000553343"/>
    </source>
</evidence>
<dbReference type="RefSeq" id="WP_178367231.1">
    <property type="nucleotide sequence ID" value="NZ_JACADJ010000045.1"/>
</dbReference>
<keyword evidence="2" id="KW-1185">Reference proteome</keyword>